<keyword evidence="2 5" id="KW-0812">Transmembrane</keyword>
<protein>
    <recommendedName>
        <fullName evidence="8">MBOAT family protein</fullName>
    </recommendedName>
</protein>
<proteinExistence type="predicted"/>
<keyword evidence="7" id="KW-1185">Reference proteome</keyword>
<feature type="transmembrane region" description="Helical" evidence="5">
    <location>
        <begin position="211"/>
        <end position="231"/>
    </location>
</feature>
<comment type="caution">
    <text evidence="6">The sequence shown here is derived from an EMBL/GenBank/DDBJ whole genome shotgun (WGS) entry which is preliminary data.</text>
</comment>
<dbReference type="Pfam" id="PF03062">
    <property type="entry name" value="MBOAT"/>
    <property type="match status" value="1"/>
</dbReference>
<organism evidence="6 7">
    <name type="scientific">Sedimentimonas flavescens</name>
    <dbReference type="NCBI Taxonomy" id="2851012"/>
    <lineage>
        <taxon>Bacteria</taxon>
        <taxon>Pseudomonadati</taxon>
        <taxon>Pseudomonadota</taxon>
        <taxon>Alphaproteobacteria</taxon>
        <taxon>Rhodobacterales</taxon>
        <taxon>Rhodobacter group</taxon>
        <taxon>Sedimentimonas</taxon>
    </lineage>
</organism>
<feature type="transmembrane region" description="Helical" evidence="5">
    <location>
        <begin position="32"/>
        <end position="58"/>
    </location>
</feature>
<reference evidence="6 7" key="1">
    <citation type="submission" date="2022-10" db="EMBL/GenBank/DDBJ databases">
        <title>Sinirhodobacter sp. nov., isolated from ocean surface sediments.</title>
        <authorList>
            <person name="He W."/>
            <person name="Wang L."/>
            <person name="Zhang D.-F."/>
        </authorList>
    </citation>
    <scope>NUCLEOTIDE SEQUENCE [LARGE SCALE GENOMIC DNA]</scope>
    <source>
        <strain evidence="6 7">WL0115</strain>
    </source>
</reference>
<feature type="transmembrane region" description="Helical" evidence="5">
    <location>
        <begin position="70"/>
        <end position="87"/>
    </location>
</feature>
<dbReference type="RefSeq" id="WP_263847957.1">
    <property type="nucleotide sequence ID" value="NZ_JAOWKW010000008.1"/>
</dbReference>
<feature type="transmembrane region" description="Helical" evidence="5">
    <location>
        <begin position="163"/>
        <end position="183"/>
    </location>
</feature>
<dbReference type="PANTHER" id="PTHR13285:SF23">
    <property type="entry name" value="TEICHOIC ACID D-ALANYLTRANSFERASE"/>
    <property type="match status" value="1"/>
</dbReference>
<gene>
    <name evidence="6" type="ORF">OE699_10435</name>
</gene>
<keyword evidence="4 5" id="KW-0472">Membrane</keyword>
<feature type="transmembrane region" description="Helical" evidence="5">
    <location>
        <begin position="126"/>
        <end position="143"/>
    </location>
</feature>
<dbReference type="Proteomes" id="UP001526166">
    <property type="component" value="Unassembled WGS sequence"/>
</dbReference>
<dbReference type="EMBL" id="JAOWKW010000008">
    <property type="protein sequence ID" value="MCV2879274.1"/>
    <property type="molecule type" value="Genomic_DNA"/>
</dbReference>
<evidence type="ECO:0000256" key="2">
    <source>
        <dbReference type="ARBA" id="ARBA00022692"/>
    </source>
</evidence>
<keyword evidence="3 5" id="KW-1133">Transmembrane helix</keyword>
<evidence type="ECO:0000256" key="1">
    <source>
        <dbReference type="ARBA" id="ARBA00004141"/>
    </source>
</evidence>
<evidence type="ECO:0000256" key="4">
    <source>
        <dbReference type="ARBA" id="ARBA00023136"/>
    </source>
</evidence>
<comment type="subcellular location">
    <subcellularLocation>
        <location evidence="1">Membrane</location>
        <topology evidence="1">Multi-pass membrane protein</topology>
    </subcellularLocation>
</comment>
<dbReference type="PANTHER" id="PTHR13285">
    <property type="entry name" value="ACYLTRANSFERASE"/>
    <property type="match status" value="1"/>
</dbReference>
<name>A0ABT2ZZU1_9RHOB</name>
<evidence type="ECO:0000313" key="7">
    <source>
        <dbReference type="Proteomes" id="UP001526166"/>
    </source>
</evidence>
<feature type="transmembrane region" description="Helical" evidence="5">
    <location>
        <begin position="329"/>
        <end position="349"/>
    </location>
</feature>
<evidence type="ECO:0000256" key="3">
    <source>
        <dbReference type="ARBA" id="ARBA00022989"/>
    </source>
</evidence>
<sequence>MIGIDFLLFIAFSLACVPLVWLVPRAYAFDAVAAWTLAALLAYSPATAAWVASIAFGLPMLLTHGARRKDTLAAALSLLIAAAFVFSRLTPGWGWIGGAFFTLRALHVVIEWWMGRLRAPGLRESLRYFLFLPVFVAGPINRLPHFQHQLRRWRWDTAAFMTGAERLLLGLVFIYFIAGGLVAELHRGVEKLSEGAPAFWSSWALSAVDWINLYFVFAGATHVALGITLMMGLTLEENFDRPWAARSLISFWQRWHMSLTLWVRDYVFRPLAALTRSPLLGLVVAMLAVGLWHEFSVYYVLWSLWQSLGILAARFVPRWIGIDRLGPRAIAVLGPLSVFAWLSAARPVIGLLGVMQ</sequence>
<dbReference type="InterPro" id="IPR004299">
    <property type="entry name" value="MBOAT_fam"/>
</dbReference>
<dbReference type="InterPro" id="IPR051085">
    <property type="entry name" value="MB_O-acyltransferase"/>
</dbReference>
<accession>A0ABT2ZZU1</accession>
<feature type="transmembrane region" description="Helical" evidence="5">
    <location>
        <begin position="274"/>
        <end position="293"/>
    </location>
</feature>
<evidence type="ECO:0000256" key="5">
    <source>
        <dbReference type="SAM" id="Phobius"/>
    </source>
</evidence>
<evidence type="ECO:0000313" key="6">
    <source>
        <dbReference type="EMBL" id="MCV2879274.1"/>
    </source>
</evidence>
<evidence type="ECO:0008006" key="8">
    <source>
        <dbReference type="Google" id="ProtNLM"/>
    </source>
</evidence>